<dbReference type="CDD" id="cd00093">
    <property type="entry name" value="HTH_XRE"/>
    <property type="match status" value="1"/>
</dbReference>
<dbReference type="InterPro" id="IPR010982">
    <property type="entry name" value="Lambda_DNA-bd_dom_sf"/>
</dbReference>
<dbReference type="RefSeq" id="WP_142863971.1">
    <property type="nucleotide sequence ID" value="NZ_VJMF01000071.1"/>
</dbReference>
<name>A0A549SLB5_METSR</name>
<reference evidence="2 3" key="1">
    <citation type="submission" date="2019-07" db="EMBL/GenBank/DDBJ databases">
        <title>Ln-dependent methylotrophs.</title>
        <authorList>
            <person name="Tani A."/>
        </authorList>
    </citation>
    <scope>NUCLEOTIDE SEQUENCE [LARGE SCALE GENOMIC DNA]</scope>
    <source>
        <strain evidence="2 3">SM89A</strain>
    </source>
</reference>
<gene>
    <name evidence="2" type="ORF">FM996_16745</name>
</gene>
<dbReference type="Pfam" id="PF01381">
    <property type="entry name" value="HTH_3"/>
    <property type="match status" value="1"/>
</dbReference>
<dbReference type="EMBL" id="VJMF01000071">
    <property type="protein sequence ID" value="TRL30419.1"/>
    <property type="molecule type" value="Genomic_DNA"/>
</dbReference>
<dbReference type="PROSITE" id="PS50943">
    <property type="entry name" value="HTH_CROC1"/>
    <property type="match status" value="1"/>
</dbReference>
<dbReference type="Gene3D" id="1.10.260.40">
    <property type="entry name" value="lambda repressor-like DNA-binding domains"/>
    <property type="match status" value="1"/>
</dbReference>
<evidence type="ECO:0000259" key="1">
    <source>
        <dbReference type="PROSITE" id="PS50943"/>
    </source>
</evidence>
<dbReference type="GO" id="GO:0003677">
    <property type="term" value="F:DNA binding"/>
    <property type="evidence" value="ECO:0007669"/>
    <property type="project" value="InterPro"/>
</dbReference>
<dbReference type="Proteomes" id="UP000316781">
    <property type="component" value="Unassembled WGS sequence"/>
</dbReference>
<protein>
    <submittedName>
        <fullName evidence="2">Helix-turn-helix transcriptional regulator</fullName>
    </submittedName>
</protein>
<dbReference type="SMART" id="SM00530">
    <property type="entry name" value="HTH_XRE"/>
    <property type="match status" value="1"/>
</dbReference>
<sequence length="82" mass="8832">MTNEELIALRKRLGLTQVEMADRMGLSTRALQVIEAGESLRGLHIAAAERVALAVAVERGDPMLAPVDVRREALALARLVTG</sequence>
<accession>A0A549SLB5</accession>
<dbReference type="SUPFAM" id="SSF47413">
    <property type="entry name" value="lambda repressor-like DNA-binding domains"/>
    <property type="match status" value="1"/>
</dbReference>
<feature type="domain" description="HTH cro/C1-type" evidence="1">
    <location>
        <begin position="6"/>
        <end position="39"/>
    </location>
</feature>
<evidence type="ECO:0000313" key="3">
    <source>
        <dbReference type="Proteomes" id="UP000316781"/>
    </source>
</evidence>
<organism evidence="2 3">
    <name type="scientific">Methylosinus sporium</name>
    <dbReference type="NCBI Taxonomy" id="428"/>
    <lineage>
        <taxon>Bacteria</taxon>
        <taxon>Pseudomonadati</taxon>
        <taxon>Pseudomonadota</taxon>
        <taxon>Alphaproteobacteria</taxon>
        <taxon>Hyphomicrobiales</taxon>
        <taxon>Methylocystaceae</taxon>
        <taxon>Methylosinus</taxon>
    </lineage>
</organism>
<evidence type="ECO:0000313" key="2">
    <source>
        <dbReference type="EMBL" id="TRL30419.1"/>
    </source>
</evidence>
<proteinExistence type="predicted"/>
<dbReference type="AlphaFoldDB" id="A0A549SLB5"/>
<dbReference type="InterPro" id="IPR001387">
    <property type="entry name" value="Cro/C1-type_HTH"/>
</dbReference>
<comment type="caution">
    <text evidence="2">The sequence shown here is derived from an EMBL/GenBank/DDBJ whole genome shotgun (WGS) entry which is preliminary data.</text>
</comment>